<comment type="similarity">
    <text evidence="2">Belongs to the cytochrome ubiquinol oxidase subunit 2 family.</text>
</comment>
<dbReference type="PANTHER" id="PTHR43141">
    <property type="entry name" value="CYTOCHROME BD2 SUBUNIT II"/>
    <property type="match status" value="1"/>
</dbReference>
<evidence type="ECO:0000256" key="1">
    <source>
        <dbReference type="ARBA" id="ARBA00004651"/>
    </source>
</evidence>
<evidence type="ECO:0000256" key="12">
    <source>
        <dbReference type="SAM" id="Phobius"/>
    </source>
</evidence>
<comment type="caution">
    <text evidence="13">The sequence shown here is derived from an EMBL/GenBank/DDBJ whole genome shotgun (WGS) entry which is preliminary data.</text>
</comment>
<dbReference type="OrthoDB" id="9776710at2"/>
<evidence type="ECO:0000256" key="9">
    <source>
        <dbReference type="ARBA" id="ARBA00022989"/>
    </source>
</evidence>
<feature type="transmembrane region" description="Helical" evidence="12">
    <location>
        <begin position="126"/>
        <end position="145"/>
    </location>
</feature>
<evidence type="ECO:0000256" key="11">
    <source>
        <dbReference type="ARBA" id="ARBA00023136"/>
    </source>
</evidence>
<evidence type="ECO:0000256" key="4">
    <source>
        <dbReference type="ARBA" id="ARBA00022475"/>
    </source>
</evidence>
<sequence>MFENLTYLQLQQYWWIIISLLGGLFAFMMFVQGGQTLLGKISKGDETLKTMLVNSLGRKWELGFTTLVLFGGALFAAFPLFYSTSFGGAYWVWMGILFCFIIQAVSYEFRTKPNNFFGQKTYETFLYINGSLGVFLLGVAIATFFSGSEFFIDERNFSYWQTSTRGLEALTDPFNVLLGISLLFLVRISGAMYFINNIDNNLIRKRSVNSIKIDMIIFLVFFLNFLYMLFTRSGFAYDENGHVFIEKYKYLNNFLEMPFIGAIFIIGILLVIISVFNTVEKQKSCCIKTGGVGIVLTVMALFLNVGFNGTSYYPSVFDLQSSLTIRNSSGSEYTLLVMSYVSLMVPFVLAYITYAWYQMDKVKITKEEITSKDAHNY</sequence>
<protein>
    <submittedName>
        <fullName evidence="13">Cytochrome d ubiquinol oxidase subunit II</fullName>
    </submittedName>
</protein>
<reference evidence="13 14" key="1">
    <citation type="submission" date="2017-09" db="EMBL/GenBank/DDBJ databases">
        <title>Genomics of the genus Arcobacter.</title>
        <authorList>
            <person name="Perez-Cataluna A."/>
            <person name="Figueras M.J."/>
            <person name="Salas-Masso N."/>
        </authorList>
    </citation>
    <scope>NUCLEOTIDE SEQUENCE [LARGE SCALE GENOMIC DNA]</scope>
    <source>
        <strain evidence="13 14">DSM 18005</strain>
    </source>
</reference>
<keyword evidence="10" id="KW-0408">Iron</keyword>
<keyword evidence="4" id="KW-1003">Cell membrane</keyword>
<organism evidence="13 14">
    <name type="scientific">Malaciobacter halophilus</name>
    <dbReference type="NCBI Taxonomy" id="197482"/>
    <lineage>
        <taxon>Bacteria</taxon>
        <taxon>Pseudomonadati</taxon>
        <taxon>Campylobacterota</taxon>
        <taxon>Epsilonproteobacteria</taxon>
        <taxon>Campylobacterales</taxon>
        <taxon>Arcobacteraceae</taxon>
        <taxon>Malaciobacter</taxon>
    </lineage>
</organism>
<dbReference type="NCBIfam" id="TIGR00203">
    <property type="entry name" value="cydB"/>
    <property type="match status" value="1"/>
</dbReference>
<feature type="transmembrane region" description="Helical" evidence="12">
    <location>
        <begin position="291"/>
        <end position="313"/>
    </location>
</feature>
<evidence type="ECO:0000313" key="14">
    <source>
        <dbReference type="Proteomes" id="UP000233248"/>
    </source>
</evidence>
<proteinExistence type="inferred from homology"/>
<dbReference type="Proteomes" id="UP000233248">
    <property type="component" value="Unassembled WGS sequence"/>
</dbReference>
<keyword evidence="6 12" id="KW-0812">Transmembrane</keyword>
<evidence type="ECO:0000256" key="5">
    <source>
        <dbReference type="ARBA" id="ARBA00022617"/>
    </source>
</evidence>
<feature type="transmembrane region" description="Helical" evidence="12">
    <location>
        <begin position="216"/>
        <end position="237"/>
    </location>
</feature>
<keyword evidence="5" id="KW-0349">Heme</keyword>
<feature type="transmembrane region" description="Helical" evidence="12">
    <location>
        <begin position="333"/>
        <end position="357"/>
    </location>
</feature>
<keyword evidence="3" id="KW-0813">Transport</keyword>
<evidence type="ECO:0000256" key="2">
    <source>
        <dbReference type="ARBA" id="ARBA00007543"/>
    </source>
</evidence>
<dbReference type="GO" id="GO:0070069">
    <property type="term" value="C:cytochrome complex"/>
    <property type="evidence" value="ECO:0007669"/>
    <property type="project" value="TreeGrafter"/>
</dbReference>
<feature type="transmembrane region" description="Helical" evidence="12">
    <location>
        <begin position="257"/>
        <end position="279"/>
    </location>
</feature>
<accession>A0A2N1J4D4</accession>
<dbReference type="GO" id="GO:0009055">
    <property type="term" value="F:electron transfer activity"/>
    <property type="evidence" value="ECO:0007669"/>
    <property type="project" value="TreeGrafter"/>
</dbReference>
<keyword evidence="9 12" id="KW-1133">Transmembrane helix</keyword>
<evidence type="ECO:0000256" key="8">
    <source>
        <dbReference type="ARBA" id="ARBA00022982"/>
    </source>
</evidence>
<dbReference type="AlphaFoldDB" id="A0A2N1J4D4"/>
<dbReference type="KEGG" id="ahs:AHALO_2067"/>
<dbReference type="InterPro" id="IPR003317">
    <property type="entry name" value="Cyt-d_oxidase_su2"/>
</dbReference>
<feature type="transmembrane region" description="Helical" evidence="12">
    <location>
        <begin position="12"/>
        <end position="31"/>
    </location>
</feature>
<evidence type="ECO:0000256" key="7">
    <source>
        <dbReference type="ARBA" id="ARBA00022723"/>
    </source>
</evidence>
<evidence type="ECO:0000313" key="13">
    <source>
        <dbReference type="EMBL" id="PKI81332.1"/>
    </source>
</evidence>
<name>A0A2N1J4D4_9BACT</name>
<keyword evidence="11 12" id="KW-0472">Membrane</keyword>
<feature type="transmembrane region" description="Helical" evidence="12">
    <location>
        <begin position="174"/>
        <end position="195"/>
    </location>
</feature>
<keyword evidence="7" id="KW-0479">Metal-binding</keyword>
<keyword evidence="8" id="KW-0249">Electron transport</keyword>
<evidence type="ECO:0000256" key="10">
    <source>
        <dbReference type="ARBA" id="ARBA00023004"/>
    </source>
</evidence>
<dbReference type="GO" id="GO:0016682">
    <property type="term" value="F:oxidoreductase activity, acting on diphenols and related substances as donors, oxygen as acceptor"/>
    <property type="evidence" value="ECO:0007669"/>
    <property type="project" value="TreeGrafter"/>
</dbReference>
<dbReference type="GO" id="GO:0019646">
    <property type="term" value="P:aerobic electron transport chain"/>
    <property type="evidence" value="ECO:0007669"/>
    <property type="project" value="TreeGrafter"/>
</dbReference>
<evidence type="ECO:0000256" key="3">
    <source>
        <dbReference type="ARBA" id="ARBA00022448"/>
    </source>
</evidence>
<dbReference type="Pfam" id="PF02322">
    <property type="entry name" value="Cyt_bd_oxida_II"/>
    <property type="match status" value="1"/>
</dbReference>
<comment type="subcellular location">
    <subcellularLocation>
        <location evidence="1">Cell membrane</location>
        <topology evidence="1">Multi-pass membrane protein</topology>
    </subcellularLocation>
</comment>
<dbReference type="EMBL" id="NXIF01000018">
    <property type="protein sequence ID" value="PKI81332.1"/>
    <property type="molecule type" value="Genomic_DNA"/>
</dbReference>
<dbReference type="GO" id="GO:0046872">
    <property type="term" value="F:metal ion binding"/>
    <property type="evidence" value="ECO:0007669"/>
    <property type="project" value="UniProtKB-KW"/>
</dbReference>
<dbReference type="GO" id="GO:0005886">
    <property type="term" value="C:plasma membrane"/>
    <property type="evidence" value="ECO:0007669"/>
    <property type="project" value="UniProtKB-SubCell"/>
</dbReference>
<feature type="transmembrane region" description="Helical" evidence="12">
    <location>
        <begin position="62"/>
        <end position="82"/>
    </location>
</feature>
<feature type="transmembrane region" description="Helical" evidence="12">
    <location>
        <begin position="88"/>
        <end position="105"/>
    </location>
</feature>
<dbReference type="RefSeq" id="WP_101184272.1">
    <property type="nucleotide sequence ID" value="NZ_CP031218.1"/>
</dbReference>
<keyword evidence="14" id="KW-1185">Reference proteome</keyword>
<gene>
    <name evidence="13" type="primary">cydB</name>
    <name evidence="13" type="ORF">CP960_04855</name>
</gene>
<evidence type="ECO:0000256" key="6">
    <source>
        <dbReference type="ARBA" id="ARBA00022692"/>
    </source>
</evidence>
<dbReference type="PANTHER" id="PTHR43141:SF5">
    <property type="entry name" value="CYTOCHROME BD-I UBIQUINOL OXIDASE SUBUNIT 2"/>
    <property type="match status" value="1"/>
</dbReference>